<dbReference type="PATRIC" id="fig|1631356.3.peg.2765"/>
<dbReference type="InterPro" id="IPR001279">
    <property type="entry name" value="Metallo-B-lactamas"/>
</dbReference>
<evidence type="ECO:0000259" key="1">
    <source>
        <dbReference type="SMART" id="SM00849"/>
    </source>
</evidence>
<comment type="caution">
    <text evidence="2">The sequence shown here is derived from an EMBL/GenBank/DDBJ whole genome shotgun (WGS) entry which is preliminary data.</text>
</comment>
<protein>
    <recommendedName>
        <fullName evidence="1">Metallo-beta-lactamase domain-containing protein</fullName>
    </recommendedName>
</protein>
<dbReference type="InterPro" id="IPR036866">
    <property type="entry name" value="RibonucZ/Hydroxyglut_hydro"/>
</dbReference>
<proteinExistence type="predicted"/>
<dbReference type="SMART" id="SM00849">
    <property type="entry name" value="Lactamase_B"/>
    <property type="match status" value="1"/>
</dbReference>
<keyword evidence="3" id="KW-1185">Reference proteome</keyword>
<dbReference type="STRING" id="1631356.VV01_14065"/>
<dbReference type="EMBL" id="LAIR01000002">
    <property type="protein sequence ID" value="KNX38019.1"/>
    <property type="molecule type" value="Genomic_DNA"/>
</dbReference>
<evidence type="ECO:0000313" key="2">
    <source>
        <dbReference type="EMBL" id="KNX38019.1"/>
    </source>
</evidence>
<dbReference type="SUPFAM" id="SSF56281">
    <property type="entry name" value="Metallo-hydrolase/oxidoreductase"/>
    <property type="match status" value="1"/>
</dbReference>
<dbReference type="Proteomes" id="UP000037397">
    <property type="component" value="Unassembled WGS sequence"/>
</dbReference>
<gene>
    <name evidence="2" type="ORF">VV01_14065</name>
</gene>
<dbReference type="PANTHER" id="PTHR42951:SF22">
    <property type="entry name" value="METALLO BETA-LACTAMASE SUPERFAMILY LIPOPROTEIN"/>
    <property type="match status" value="1"/>
</dbReference>
<sequence length="259" mass="27530">MLTEVADGVLVRQSAFCLSNAVVVLGGEGALLVDPGVTGADLVELADDLDRLGLRVLAGFATHPHWDHVLWHERFGDVPRYATAACAAYARDGLAHLREQPGADAPGAPLDLVGLLKPLPPHTIRLPWDGPDVRVLEHRAHAPSHAALLVEDAGVLIAGDMLSDVEIPLLDVDAEDPIHDYSASLALLRSVAAQVRVVVPGHGNPGRDVAARLAADRAYLASLTREGPSDDPRLAPDAAYGTDWLPQAHLDHVRMAIRS</sequence>
<organism evidence="2 3">
    <name type="scientific">Luteipulveratus halotolerans</name>
    <dbReference type="NCBI Taxonomy" id="1631356"/>
    <lineage>
        <taxon>Bacteria</taxon>
        <taxon>Bacillati</taxon>
        <taxon>Actinomycetota</taxon>
        <taxon>Actinomycetes</taxon>
        <taxon>Micrococcales</taxon>
        <taxon>Dermacoccaceae</taxon>
        <taxon>Luteipulveratus</taxon>
    </lineage>
</organism>
<dbReference type="Pfam" id="PF00753">
    <property type="entry name" value="Lactamase_B"/>
    <property type="match status" value="1"/>
</dbReference>
<dbReference type="Gene3D" id="3.60.15.10">
    <property type="entry name" value="Ribonuclease Z/Hydroxyacylglutathione hydrolase-like"/>
    <property type="match status" value="1"/>
</dbReference>
<accession>A0A0L6CJX3</accession>
<evidence type="ECO:0000313" key="3">
    <source>
        <dbReference type="Proteomes" id="UP000037397"/>
    </source>
</evidence>
<name>A0A0L6CJX3_9MICO</name>
<dbReference type="PANTHER" id="PTHR42951">
    <property type="entry name" value="METALLO-BETA-LACTAMASE DOMAIN-CONTAINING"/>
    <property type="match status" value="1"/>
</dbReference>
<dbReference type="AlphaFoldDB" id="A0A0L6CJX3"/>
<reference evidence="3" key="1">
    <citation type="submission" date="2015-03" db="EMBL/GenBank/DDBJ databases">
        <title>Luteipulveratus halotolerans sp. nov., a novel actinobacterium (Dermacoccaceae) from Sarawak, Malaysia.</title>
        <authorList>
            <person name="Juboi H."/>
            <person name="Basik A."/>
            <person name="Shamsul S.S."/>
            <person name="Arnold P."/>
            <person name="Schmitt E.K."/>
            <person name="Sanglier J.-J."/>
            <person name="Yeo T."/>
        </authorList>
    </citation>
    <scope>NUCLEOTIDE SEQUENCE [LARGE SCALE GENOMIC DNA]</scope>
    <source>
        <strain evidence="3">C296001</strain>
    </source>
</reference>
<feature type="domain" description="Metallo-beta-lactamase" evidence="1">
    <location>
        <begin position="18"/>
        <end position="202"/>
    </location>
</feature>
<dbReference type="InterPro" id="IPR050855">
    <property type="entry name" value="NDM-1-like"/>
</dbReference>
<dbReference type="OrthoDB" id="3813329at2"/>